<feature type="non-terminal residue" evidence="4">
    <location>
        <position position="1"/>
    </location>
</feature>
<keyword evidence="5" id="KW-1185">Reference proteome</keyword>
<evidence type="ECO:0000313" key="5">
    <source>
        <dbReference type="Proteomes" id="UP000018936"/>
    </source>
</evidence>
<dbReference type="PANTHER" id="PTHR31997:SF2">
    <property type="entry name" value="PROTEIN FAM149A"/>
    <property type="match status" value="1"/>
</dbReference>
<gene>
    <name evidence="4" type="ORF">L345_08058</name>
</gene>
<dbReference type="Proteomes" id="UP000018936">
    <property type="component" value="Unassembled WGS sequence"/>
</dbReference>
<feature type="compositionally biased region" description="Basic and acidic residues" evidence="2">
    <location>
        <begin position="460"/>
        <end position="475"/>
    </location>
</feature>
<protein>
    <recommendedName>
        <fullName evidence="3">DUF3719 domain-containing protein</fullName>
    </recommendedName>
</protein>
<dbReference type="AlphaFoldDB" id="V8NV97"/>
<proteinExistence type="inferred from homology"/>
<reference evidence="4 5" key="1">
    <citation type="journal article" date="2013" name="Proc. Natl. Acad. Sci. U.S.A.">
        <title>The king cobra genome reveals dynamic gene evolution and adaptation in the snake venom system.</title>
        <authorList>
            <person name="Vonk F.J."/>
            <person name="Casewell N.R."/>
            <person name="Henkel C.V."/>
            <person name="Heimberg A.M."/>
            <person name="Jansen H.J."/>
            <person name="McCleary R.J."/>
            <person name="Kerkkamp H.M."/>
            <person name="Vos R.A."/>
            <person name="Guerreiro I."/>
            <person name="Calvete J.J."/>
            <person name="Wuster W."/>
            <person name="Woods A.E."/>
            <person name="Logan J.M."/>
            <person name="Harrison R.A."/>
            <person name="Castoe T.A."/>
            <person name="de Koning A.P."/>
            <person name="Pollock D.D."/>
            <person name="Yandell M."/>
            <person name="Calderon D."/>
            <person name="Renjifo C."/>
            <person name="Currier R.B."/>
            <person name="Salgado D."/>
            <person name="Pla D."/>
            <person name="Sanz L."/>
            <person name="Hyder A.S."/>
            <person name="Ribeiro J.M."/>
            <person name="Arntzen J.W."/>
            <person name="van den Thillart G.E."/>
            <person name="Boetzer M."/>
            <person name="Pirovano W."/>
            <person name="Dirks R.P."/>
            <person name="Spaink H.P."/>
            <person name="Duboule D."/>
            <person name="McGlinn E."/>
            <person name="Kini R.M."/>
            <person name="Richardson M.K."/>
        </authorList>
    </citation>
    <scope>NUCLEOTIDE SEQUENCE</scope>
    <source>
        <tissue evidence="4">Blood</tissue>
    </source>
</reference>
<sequence>GVRCPCSLPGAASPHQPETESELIVIGASVSSLSPSGQTTPTDLNNSWSGIQSYTTGPSTERSSVYSWGDDVGQPSVVKILGKQLLFPKDEGFQHYQSRSSSSMYSKSVPSLSEINTSMKELCISGSKLVPAAFPVHKAFSSELSDISLSESPGYSFLEEEIYDAEGKMEEYLAFDKKELDDEGLEQRNAQLAQKQIKYGIPPVSPNSCIKEAVIAEVFDQIWKNIIKILEELIQKYWESSITENDKHTEKSKVTGNKLSHIPPSRVMVDTSSVPPSRGSEVRSMSFGLHFGQSQAHRFSSSSHGNLNGVMTIQAKPLQQRHSSFIEKYEQEDKPQGVGSSINSSKNRVGRMTDSNISALPRVLPGSSKKTVGHRRLPSLAQDQLRLKTPNVYSDEVLRGTKLCTALDRLPSPFTPAVRNKLPPINSDTIDQYLSVPGLRLSFHRGKHLHSRISSAVPHGLERRPHRERTSDTPQKRSLTSMDLANQLWTGQGIVHSSMPGHSRKIHLSLGEDFKLLNDI</sequence>
<name>V8NV97_OPHHA</name>
<comment type="caution">
    <text evidence="4">The sequence shown here is derived from an EMBL/GenBank/DDBJ whole genome shotgun (WGS) entry which is preliminary data.</text>
</comment>
<dbReference type="OrthoDB" id="2134133at2759"/>
<feature type="region of interest" description="Disordered" evidence="2">
    <location>
        <begin position="329"/>
        <end position="350"/>
    </location>
</feature>
<evidence type="ECO:0000256" key="1">
    <source>
        <dbReference type="ARBA" id="ARBA00008309"/>
    </source>
</evidence>
<feature type="region of interest" description="Disordered" evidence="2">
    <location>
        <begin position="32"/>
        <end position="67"/>
    </location>
</feature>
<feature type="non-terminal residue" evidence="4">
    <location>
        <position position="520"/>
    </location>
</feature>
<feature type="region of interest" description="Disordered" evidence="2">
    <location>
        <begin position="1"/>
        <end position="20"/>
    </location>
</feature>
<evidence type="ECO:0000313" key="4">
    <source>
        <dbReference type="EMBL" id="ETE66169.1"/>
    </source>
</evidence>
<feature type="compositionally biased region" description="Polar residues" evidence="2">
    <location>
        <begin position="32"/>
        <end position="66"/>
    </location>
</feature>
<accession>V8NV97</accession>
<evidence type="ECO:0000259" key="3">
    <source>
        <dbReference type="Pfam" id="PF12516"/>
    </source>
</evidence>
<dbReference type="PANTHER" id="PTHR31997">
    <property type="entry name" value="AGAP003710-PA"/>
    <property type="match status" value="1"/>
</dbReference>
<comment type="similarity">
    <text evidence="1">Belongs to the FAM149 family.</text>
</comment>
<dbReference type="Pfam" id="PF12516">
    <property type="entry name" value="DUF3719"/>
    <property type="match status" value="1"/>
</dbReference>
<dbReference type="InterPro" id="IPR039630">
    <property type="entry name" value="FAM149"/>
</dbReference>
<feature type="region of interest" description="Disordered" evidence="2">
    <location>
        <begin position="454"/>
        <end position="479"/>
    </location>
</feature>
<evidence type="ECO:0000256" key="2">
    <source>
        <dbReference type="SAM" id="MobiDB-lite"/>
    </source>
</evidence>
<dbReference type="InterPro" id="IPR022194">
    <property type="entry name" value="DUF3719"/>
</dbReference>
<feature type="compositionally biased region" description="Polar residues" evidence="2">
    <location>
        <begin position="338"/>
        <end position="350"/>
    </location>
</feature>
<dbReference type="EMBL" id="AZIM01001641">
    <property type="protein sequence ID" value="ETE66169.1"/>
    <property type="molecule type" value="Genomic_DNA"/>
</dbReference>
<feature type="region of interest" description="Disordered" evidence="2">
    <location>
        <begin position="247"/>
        <end position="281"/>
    </location>
</feature>
<organism evidence="4 5">
    <name type="scientific">Ophiophagus hannah</name>
    <name type="common">King cobra</name>
    <name type="synonym">Naja hannah</name>
    <dbReference type="NCBI Taxonomy" id="8665"/>
    <lineage>
        <taxon>Eukaryota</taxon>
        <taxon>Metazoa</taxon>
        <taxon>Chordata</taxon>
        <taxon>Craniata</taxon>
        <taxon>Vertebrata</taxon>
        <taxon>Euteleostomi</taxon>
        <taxon>Lepidosauria</taxon>
        <taxon>Squamata</taxon>
        <taxon>Bifurcata</taxon>
        <taxon>Unidentata</taxon>
        <taxon>Episquamata</taxon>
        <taxon>Toxicofera</taxon>
        <taxon>Serpentes</taxon>
        <taxon>Colubroidea</taxon>
        <taxon>Elapidae</taxon>
        <taxon>Elapinae</taxon>
        <taxon>Ophiophagus</taxon>
    </lineage>
</organism>
<feature type="domain" description="DUF3719" evidence="3">
    <location>
        <begin position="79"/>
        <end position="113"/>
    </location>
</feature>